<dbReference type="AlphaFoldDB" id="A0A5J5HV61"/>
<reference evidence="1 2" key="1">
    <citation type="submission" date="2019-09" db="EMBL/GenBank/DDBJ databases">
        <title>Whole genome sequences of isolates from the Mars Exploration Rovers.</title>
        <authorList>
            <person name="Seuylemezian A."/>
            <person name="Vaishampayan P."/>
        </authorList>
    </citation>
    <scope>NUCLEOTIDE SEQUENCE [LARGE SCALE GENOMIC DNA]</scope>
    <source>
        <strain evidence="1 2">MER_TA_151</strain>
    </source>
</reference>
<keyword evidence="2" id="KW-1185">Reference proteome</keyword>
<protein>
    <submittedName>
        <fullName evidence="1">Uncharacterized protein</fullName>
    </submittedName>
</protein>
<comment type="caution">
    <text evidence="1">The sequence shown here is derived from an EMBL/GenBank/DDBJ whole genome shotgun (WGS) entry which is preliminary data.</text>
</comment>
<organism evidence="1 2">
    <name type="scientific">Niallia endozanthoxylica</name>
    <dbReference type="NCBI Taxonomy" id="2036016"/>
    <lineage>
        <taxon>Bacteria</taxon>
        <taxon>Bacillati</taxon>
        <taxon>Bacillota</taxon>
        <taxon>Bacilli</taxon>
        <taxon>Bacillales</taxon>
        <taxon>Bacillaceae</taxon>
        <taxon>Niallia</taxon>
    </lineage>
</organism>
<evidence type="ECO:0000313" key="2">
    <source>
        <dbReference type="Proteomes" id="UP000326671"/>
    </source>
</evidence>
<accession>A0A5J5HV61</accession>
<dbReference type="EMBL" id="VYKL01000015">
    <property type="protein sequence ID" value="KAA9026469.1"/>
    <property type="molecule type" value="Genomic_DNA"/>
</dbReference>
<evidence type="ECO:0000313" key="1">
    <source>
        <dbReference type="EMBL" id="KAA9026469.1"/>
    </source>
</evidence>
<name>A0A5J5HV61_9BACI</name>
<sequence>MTKGGHHFFNSHGYCLFIPLLTGSKTPHLKILSIQKKIGGESTARKGPFAESQTKNATFVAKSV</sequence>
<dbReference type="Proteomes" id="UP000326671">
    <property type="component" value="Unassembled WGS sequence"/>
</dbReference>
<gene>
    <name evidence="1" type="ORF">F4V44_10085</name>
</gene>
<proteinExistence type="predicted"/>